<dbReference type="EMBL" id="UINC01124877">
    <property type="protein sequence ID" value="SVD02313.1"/>
    <property type="molecule type" value="Genomic_DNA"/>
</dbReference>
<reference evidence="1" key="1">
    <citation type="submission" date="2018-05" db="EMBL/GenBank/DDBJ databases">
        <authorList>
            <person name="Lanie J.A."/>
            <person name="Ng W.-L."/>
            <person name="Kazmierczak K.M."/>
            <person name="Andrzejewski T.M."/>
            <person name="Davidsen T.M."/>
            <person name="Wayne K.J."/>
            <person name="Tettelin H."/>
            <person name="Glass J.I."/>
            <person name="Rusch D."/>
            <person name="Podicherti R."/>
            <person name="Tsui H.-C.T."/>
            <person name="Winkler M.E."/>
        </authorList>
    </citation>
    <scope>NUCLEOTIDE SEQUENCE</scope>
</reference>
<protein>
    <recommendedName>
        <fullName evidence="2">N-acetyltransferase domain-containing protein</fullName>
    </recommendedName>
</protein>
<gene>
    <name evidence="1" type="ORF">METZ01_LOCUS355167</name>
</gene>
<organism evidence="1">
    <name type="scientific">marine metagenome</name>
    <dbReference type="NCBI Taxonomy" id="408172"/>
    <lineage>
        <taxon>unclassified sequences</taxon>
        <taxon>metagenomes</taxon>
        <taxon>ecological metagenomes</taxon>
    </lineage>
</organism>
<dbReference type="SUPFAM" id="SSF55729">
    <property type="entry name" value="Acyl-CoA N-acyltransferases (Nat)"/>
    <property type="match status" value="1"/>
</dbReference>
<dbReference type="AlphaFoldDB" id="A0A382RXF6"/>
<dbReference type="Gene3D" id="3.40.630.30">
    <property type="match status" value="1"/>
</dbReference>
<name>A0A382RXF6_9ZZZZ</name>
<feature type="non-terminal residue" evidence="1">
    <location>
        <position position="260"/>
    </location>
</feature>
<dbReference type="InterPro" id="IPR016181">
    <property type="entry name" value="Acyl_CoA_acyltransferase"/>
</dbReference>
<dbReference type="PANTHER" id="PTHR41368">
    <property type="entry name" value="PROTEIN YGHO"/>
    <property type="match status" value="1"/>
</dbReference>
<evidence type="ECO:0008006" key="2">
    <source>
        <dbReference type="Google" id="ProtNLM"/>
    </source>
</evidence>
<dbReference type="InterPro" id="IPR039968">
    <property type="entry name" value="BcerS-like"/>
</dbReference>
<dbReference type="PANTHER" id="PTHR41368:SF1">
    <property type="entry name" value="PROTEIN YGHO"/>
    <property type="match status" value="1"/>
</dbReference>
<proteinExistence type="predicted"/>
<accession>A0A382RXF6</accession>
<evidence type="ECO:0000313" key="1">
    <source>
        <dbReference type="EMBL" id="SVD02313.1"/>
    </source>
</evidence>
<sequence>MLFSIKKVETPADKNQFIRLPWKIYSDFPAWVPPLVSERKKFLSPRTNPFYKESEVDLFLVVSGDQKPVGRIALIINHAHNKTYSERVGFFGMFETINDSQVSDLLLNKAEKWCQKNKLKKLLGPVNLSTNHECGLLIDGFDTPPVIGIPYNPQYYIDFMESWGLSKVKDLVSLRLDLIRIPDYLELGVARLRKRNHYSIRPIRMNKFSDELEKIWEIYNSSWRSNWGFVQISKEEFEYSANEMRSFINPEFCFIAEVKG</sequence>